<dbReference type="AlphaFoldDB" id="A0A345UNI4"/>
<dbReference type="Proteomes" id="UP000254808">
    <property type="component" value="Chromosome"/>
</dbReference>
<dbReference type="KEGG" id="cprv:CYPRO_2798"/>
<evidence type="ECO:0000313" key="3">
    <source>
        <dbReference type="Proteomes" id="UP000254808"/>
    </source>
</evidence>
<name>A0A345UNI4_9BACT</name>
<sequence length="84" mass="9186">MAKFSTPQLLITAVSAFAGGVLFAWLSSPRSGPDNRRWISDSTSDLKNKVKESGKGLKTKNFPDLYEATEDLGLTEEDLLPGNR</sequence>
<protein>
    <recommendedName>
        <fullName evidence="4">YtxH-like protein</fullName>
    </recommendedName>
</protein>
<keyword evidence="1" id="KW-1133">Transmembrane helix</keyword>
<reference evidence="2 3" key="1">
    <citation type="submission" date="2018-03" db="EMBL/GenBank/DDBJ databases">
        <title>Phenotypic and genomic properties of Cyclonatronum proteinivorum gen. nov., sp. nov., a haloalkaliphilic bacteroidete from soda lakes possessing Na+-translocating rhodopsin.</title>
        <authorList>
            <person name="Toshchakov S.V."/>
            <person name="Korzhenkov A."/>
            <person name="Samarov N.I."/>
            <person name="Kublanov I.V."/>
            <person name="Muntyan M.S."/>
            <person name="Sorokin D.Y."/>
        </authorList>
    </citation>
    <scope>NUCLEOTIDE SEQUENCE [LARGE SCALE GENOMIC DNA]</scope>
    <source>
        <strain evidence="2 3">Omega</strain>
    </source>
</reference>
<organism evidence="2 3">
    <name type="scientific">Cyclonatronum proteinivorum</name>
    <dbReference type="NCBI Taxonomy" id="1457365"/>
    <lineage>
        <taxon>Bacteria</taxon>
        <taxon>Pseudomonadati</taxon>
        <taxon>Balneolota</taxon>
        <taxon>Balneolia</taxon>
        <taxon>Balneolales</taxon>
        <taxon>Cyclonatronaceae</taxon>
        <taxon>Cyclonatronum</taxon>
    </lineage>
</organism>
<dbReference type="OrthoDB" id="1525215at2"/>
<dbReference type="EMBL" id="CP027806">
    <property type="protein sequence ID" value="AXJ02036.1"/>
    <property type="molecule type" value="Genomic_DNA"/>
</dbReference>
<proteinExistence type="predicted"/>
<accession>A0A345UNI4</accession>
<keyword evidence="1" id="KW-0472">Membrane</keyword>
<evidence type="ECO:0000313" key="2">
    <source>
        <dbReference type="EMBL" id="AXJ02036.1"/>
    </source>
</evidence>
<evidence type="ECO:0008006" key="4">
    <source>
        <dbReference type="Google" id="ProtNLM"/>
    </source>
</evidence>
<feature type="transmembrane region" description="Helical" evidence="1">
    <location>
        <begin position="6"/>
        <end position="27"/>
    </location>
</feature>
<keyword evidence="3" id="KW-1185">Reference proteome</keyword>
<keyword evidence="1" id="KW-0812">Transmembrane</keyword>
<dbReference type="RefSeq" id="WP_114985170.1">
    <property type="nucleotide sequence ID" value="NZ_CP027806.1"/>
</dbReference>
<gene>
    <name evidence="2" type="ORF">CYPRO_2798</name>
</gene>
<evidence type="ECO:0000256" key="1">
    <source>
        <dbReference type="SAM" id="Phobius"/>
    </source>
</evidence>